<dbReference type="Proteomes" id="UP000006437">
    <property type="component" value="Unassembled WGS sequence"/>
</dbReference>
<protein>
    <submittedName>
        <fullName evidence="2">Uncharacterized protein</fullName>
    </submittedName>
</protein>
<dbReference type="EMBL" id="AFZE01000013">
    <property type="protein sequence ID" value="EHL15477.1"/>
    <property type="molecule type" value="Genomic_DNA"/>
</dbReference>
<dbReference type="AlphaFoldDB" id="G9X0D0"/>
<dbReference type="HOGENOM" id="CLU_2701520_0_0_9"/>
<keyword evidence="1" id="KW-1133">Transmembrane helix</keyword>
<dbReference type="BioCyc" id="EBAC796937-HMP:GMGH-1874-MONOMER"/>
<evidence type="ECO:0000313" key="2">
    <source>
        <dbReference type="EMBL" id="EHL15477.1"/>
    </source>
</evidence>
<organism evidence="2 3">
    <name type="scientific">Peptoanaerobacter stomatis</name>
    <dbReference type="NCBI Taxonomy" id="796937"/>
    <lineage>
        <taxon>Bacteria</taxon>
        <taxon>Bacillati</taxon>
        <taxon>Bacillota</taxon>
        <taxon>Clostridia</taxon>
        <taxon>Peptostreptococcales</taxon>
        <taxon>Filifactoraceae</taxon>
        <taxon>Peptoanaerobacter</taxon>
    </lineage>
</organism>
<reference evidence="2 3" key="1">
    <citation type="submission" date="2011-08" db="EMBL/GenBank/DDBJ databases">
        <title>The Genome Sequence of Eubacteriaceae bacterium ACC19a.</title>
        <authorList>
            <consortium name="The Broad Institute Genome Sequencing Platform"/>
            <person name="Earl A."/>
            <person name="Ward D."/>
            <person name="Feldgarden M."/>
            <person name="Gevers D."/>
            <person name="Sizova M."/>
            <person name="Hazen A."/>
            <person name="Epstein S."/>
            <person name="Young S.K."/>
            <person name="Zeng Q."/>
            <person name="Gargeya S."/>
            <person name="Fitzgerald M."/>
            <person name="Haas B."/>
            <person name="Abouelleil A."/>
            <person name="Alvarado L."/>
            <person name="Arachchi H.M."/>
            <person name="Berlin A."/>
            <person name="Brown A."/>
            <person name="Chapman S.B."/>
            <person name="Chen Z."/>
            <person name="Dunbar C."/>
            <person name="Freedman E."/>
            <person name="Gearin G."/>
            <person name="Gellesch M."/>
            <person name="Goldberg J."/>
            <person name="Griggs A."/>
            <person name="Gujja S."/>
            <person name="Heiman D."/>
            <person name="Howarth C."/>
            <person name="Larson L."/>
            <person name="Lui A."/>
            <person name="MacDonald P.J.P."/>
            <person name="Montmayeur A."/>
            <person name="Murphy C."/>
            <person name="Neiman D."/>
            <person name="Pearson M."/>
            <person name="Priest M."/>
            <person name="Roberts A."/>
            <person name="Saif S."/>
            <person name="Shea T."/>
            <person name="Shenoy N."/>
            <person name="Sisk P."/>
            <person name="Stolte C."/>
            <person name="Sykes S."/>
            <person name="Wortman J."/>
            <person name="Nusbaum C."/>
            <person name="Birren B."/>
        </authorList>
    </citation>
    <scope>NUCLEOTIDE SEQUENCE [LARGE SCALE GENOMIC DNA]</scope>
    <source>
        <strain evidence="2 3">ACC19a</strain>
    </source>
</reference>
<proteinExistence type="predicted"/>
<feature type="transmembrane region" description="Helical" evidence="1">
    <location>
        <begin position="22"/>
        <end position="43"/>
    </location>
</feature>
<feature type="transmembrane region" description="Helical" evidence="1">
    <location>
        <begin position="50"/>
        <end position="67"/>
    </location>
</feature>
<sequence>MSIKDKFFLIFYEKDEKYRTDITYILLATGSLVVHIIYHIFFIKHNKLPLIQYNIFQCMLLSVFGYFQEEGTA</sequence>
<keyword evidence="1" id="KW-0472">Membrane</keyword>
<gene>
    <name evidence="2" type="ORF">HMPREF9629_01866</name>
</gene>
<evidence type="ECO:0000313" key="3">
    <source>
        <dbReference type="Proteomes" id="UP000006437"/>
    </source>
</evidence>
<evidence type="ECO:0000256" key="1">
    <source>
        <dbReference type="SAM" id="Phobius"/>
    </source>
</evidence>
<keyword evidence="1" id="KW-0812">Transmembrane</keyword>
<dbReference type="RefSeq" id="WP_009526095.1">
    <property type="nucleotide sequence ID" value="NZ_JH414561.1"/>
</dbReference>
<comment type="caution">
    <text evidence="2">The sequence shown here is derived from an EMBL/GenBank/DDBJ whole genome shotgun (WGS) entry which is preliminary data.</text>
</comment>
<name>G9X0D0_9FIRM</name>
<accession>G9X0D0</accession>